<name>A0A6P2GGU2_9BURK</name>
<feature type="region of interest" description="Disordered" evidence="1">
    <location>
        <begin position="1"/>
        <end position="21"/>
    </location>
</feature>
<dbReference type="EMBL" id="CABVLY010000022">
    <property type="protein sequence ID" value="VVU52261.1"/>
    <property type="molecule type" value="Genomic_DNA"/>
</dbReference>
<keyword evidence="2" id="KW-0472">Membrane</keyword>
<dbReference type="AlphaFoldDB" id="A0A6P2GGU2"/>
<protein>
    <submittedName>
        <fullName evidence="3">Membrane protein</fullName>
    </submittedName>
</protein>
<proteinExistence type="predicted"/>
<dbReference type="Proteomes" id="UP000494201">
    <property type="component" value="Unassembled WGS sequence"/>
</dbReference>
<evidence type="ECO:0000256" key="1">
    <source>
        <dbReference type="SAM" id="MobiDB-lite"/>
    </source>
</evidence>
<evidence type="ECO:0000313" key="4">
    <source>
        <dbReference type="Proteomes" id="UP000494201"/>
    </source>
</evidence>
<accession>A0A6P2GGU2</accession>
<evidence type="ECO:0000313" key="3">
    <source>
        <dbReference type="EMBL" id="VVU52261.1"/>
    </source>
</evidence>
<dbReference type="SUPFAM" id="SSF103473">
    <property type="entry name" value="MFS general substrate transporter"/>
    <property type="match status" value="1"/>
</dbReference>
<dbReference type="InterPro" id="IPR036259">
    <property type="entry name" value="MFS_trans_sf"/>
</dbReference>
<organism evidence="3 4">
    <name type="scientific">Burkholderia anthina</name>
    <dbReference type="NCBI Taxonomy" id="179879"/>
    <lineage>
        <taxon>Bacteria</taxon>
        <taxon>Pseudomonadati</taxon>
        <taxon>Pseudomonadota</taxon>
        <taxon>Betaproteobacteria</taxon>
        <taxon>Burkholderiales</taxon>
        <taxon>Burkholderiaceae</taxon>
        <taxon>Burkholderia</taxon>
        <taxon>Burkholderia cepacia complex</taxon>
    </lineage>
</organism>
<sequence>MCFRSSRRSTSGRPDTKRKAGASFLNPAVQPVFFVRCRATGVYDTTQPIGLALGGIAFGWLPKQGGPDRVFLTCAGVVAVWLAIALSISA</sequence>
<gene>
    <name evidence="3" type="ORF">BAN20980_04996</name>
</gene>
<evidence type="ECO:0000256" key="2">
    <source>
        <dbReference type="SAM" id="Phobius"/>
    </source>
</evidence>
<feature type="transmembrane region" description="Helical" evidence="2">
    <location>
        <begin position="70"/>
        <end position="88"/>
    </location>
</feature>
<keyword evidence="2" id="KW-0812">Transmembrane</keyword>
<keyword evidence="2" id="KW-1133">Transmembrane helix</keyword>
<reference evidence="3 4" key="1">
    <citation type="submission" date="2019-09" db="EMBL/GenBank/DDBJ databases">
        <authorList>
            <person name="Depoorter E."/>
        </authorList>
    </citation>
    <scope>NUCLEOTIDE SEQUENCE [LARGE SCALE GENOMIC DNA]</scope>
    <source>
        <strain evidence="3">LMG 20980</strain>
    </source>
</reference>
<dbReference type="Gene3D" id="1.20.1250.20">
    <property type="entry name" value="MFS general substrate transporter like domains"/>
    <property type="match status" value="1"/>
</dbReference>